<dbReference type="InterPro" id="IPR017144">
    <property type="entry name" value="Xaa-Arg_dipeptidase"/>
</dbReference>
<dbReference type="Gene3D" id="3.30.70.360">
    <property type="match status" value="1"/>
</dbReference>
<comment type="caution">
    <text evidence="5">The sequence shown here is derived from an EMBL/GenBank/DDBJ whole genome shotgun (WGS) entry which is preliminary data.</text>
</comment>
<feature type="domain" description="Peptidase M20 dimerisation" evidence="4">
    <location>
        <begin position="198"/>
        <end position="292"/>
    </location>
</feature>
<dbReference type="SUPFAM" id="SSF53187">
    <property type="entry name" value="Zn-dependent exopeptidases"/>
    <property type="match status" value="1"/>
</dbReference>
<dbReference type="InterPro" id="IPR036264">
    <property type="entry name" value="Bact_exopeptidase_dim_dom"/>
</dbReference>
<dbReference type="InterPro" id="IPR052030">
    <property type="entry name" value="Peptidase_M20/M20A_hydrolases"/>
</dbReference>
<dbReference type="InterPro" id="IPR011650">
    <property type="entry name" value="Peptidase_M20_dimer"/>
</dbReference>
<dbReference type="PIRSF" id="PIRSF037226">
    <property type="entry name" value="Amidohydrolase_ACY1L2_prd"/>
    <property type="match status" value="1"/>
</dbReference>
<dbReference type="InterPro" id="IPR017439">
    <property type="entry name" value="Amidohydrolase"/>
</dbReference>
<evidence type="ECO:0000259" key="4">
    <source>
        <dbReference type="Pfam" id="PF07687"/>
    </source>
</evidence>
<dbReference type="SUPFAM" id="SSF55031">
    <property type="entry name" value="Bacterial exopeptidase dimerisation domain"/>
    <property type="match status" value="1"/>
</dbReference>
<protein>
    <recommendedName>
        <fullName evidence="2">Peptidase M20 domain-containing protein 2</fullName>
    </recommendedName>
</protein>
<comment type="similarity">
    <text evidence="1 2">Belongs to the peptidase M20A family.</text>
</comment>
<dbReference type="EMBL" id="CAJNJQ010001035">
    <property type="protein sequence ID" value="CAE7115694.1"/>
    <property type="molecule type" value="Genomic_DNA"/>
</dbReference>
<dbReference type="Pfam" id="PF01546">
    <property type="entry name" value="Peptidase_M20"/>
    <property type="match status" value="1"/>
</dbReference>
<dbReference type="GO" id="GO:0016805">
    <property type="term" value="F:dipeptidase activity"/>
    <property type="evidence" value="ECO:0007669"/>
    <property type="project" value="InterPro"/>
</dbReference>
<sequence length="417" mass="45008">MTTTESTTANITHRLPSPEAADTSDHAIDAASTALREISLKIHDRPELSWDVRYAHDILTQFAEEQGFQVTRHYLADKLPGDTAWKAEFEIPDKSGKPLPVVGLNSEMDALPGIGHACGHNLIAIIGVAVAVGLKNAMEKHNIPGKVILLGTPAEERGRGKAHLLKAGAYKEMDICLMAHPGDGTDRLIDFTPTSALQTFEVEYHGQSAHAGLSPWEGKNALDAVFIAYAAVSALRQQIHPDSRVHGIIEGRDWVSNIIPGYAKMRYTVRASTWSEVIALRARVNKCFEAGAHATSCTMTTTERGSLKNLQMNKLLCDELSEIMTGRYDHPVGPPGPIGSSTDFGNVTHELPALHVAFALASLPGGGNHTPEYAAVARTQDAHERAITVSKGLAALGLRTLLDAEFLLAVKNSFNKQ</sequence>
<feature type="region of interest" description="Disordered" evidence="3">
    <location>
        <begin position="1"/>
        <end position="24"/>
    </location>
</feature>
<evidence type="ECO:0000313" key="6">
    <source>
        <dbReference type="Proteomes" id="UP000663827"/>
    </source>
</evidence>
<name>A0A8H3DXF3_9AGAM</name>
<dbReference type="AlphaFoldDB" id="A0A8H3DXF3"/>
<dbReference type="Proteomes" id="UP000663827">
    <property type="component" value="Unassembled WGS sequence"/>
</dbReference>
<dbReference type="PANTHER" id="PTHR30575:SF0">
    <property type="entry name" value="XAA-ARG DIPEPTIDASE"/>
    <property type="match status" value="1"/>
</dbReference>
<dbReference type="NCBIfam" id="TIGR01891">
    <property type="entry name" value="amidohydrolases"/>
    <property type="match status" value="1"/>
</dbReference>
<evidence type="ECO:0000313" key="5">
    <source>
        <dbReference type="EMBL" id="CAE7115694.1"/>
    </source>
</evidence>
<reference evidence="5" key="1">
    <citation type="submission" date="2021-01" db="EMBL/GenBank/DDBJ databases">
        <authorList>
            <person name="Kaushik A."/>
        </authorList>
    </citation>
    <scope>NUCLEOTIDE SEQUENCE</scope>
    <source>
        <strain evidence="5">AG5</strain>
    </source>
</reference>
<evidence type="ECO:0000256" key="2">
    <source>
        <dbReference type="PIRNR" id="PIRNR037226"/>
    </source>
</evidence>
<evidence type="ECO:0000256" key="1">
    <source>
        <dbReference type="ARBA" id="ARBA00006247"/>
    </source>
</evidence>
<proteinExistence type="inferred from homology"/>
<dbReference type="CDD" id="cd05672">
    <property type="entry name" value="M20_ACY1L2-like"/>
    <property type="match status" value="1"/>
</dbReference>
<dbReference type="Pfam" id="PF07687">
    <property type="entry name" value="M20_dimer"/>
    <property type="match status" value="1"/>
</dbReference>
<organism evidence="5 6">
    <name type="scientific">Rhizoctonia solani</name>
    <dbReference type="NCBI Taxonomy" id="456999"/>
    <lineage>
        <taxon>Eukaryota</taxon>
        <taxon>Fungi</taxon>
        <taxon>Dikarya</taxon>
        <taxon>Basidiomycota</taxon>
        <taxon>Agaricomycotina</taxon>
        <taxon>Agaricomycetes</taxon>
        <taxon>Cantharellales</taxon>
        <taxon>Ceratobasidiaceae</taxon>
        <taxon>Rhizoctonia</taxon>
    </lineage>
</organism>
<accession>A0A8H3DXF3</accession>
<dbReference type="FunFam" id="3.30.70.360:FF:000004">
    <property type="entry name" value="Peptidase M20 domain-containing protein 2"/>
    <property type="match status" value="1"/>
</dbReference>
<evidence type="ECO:0000256" key="3">
    <source>
        <dbReference type="SAM" id="MobiDB-lite"/>
    </source>
</evidence>
<dbReference type="PANTHER" id="PTHR30575">
    <property type="entry name" value="PEPTIDASE M20"/>
    <property type="match status" value="1"/>
</dbReference>
<feature type="compositionally biased region" description="Polar residues" evidence="3">
    <location>
        <begin position="1"/>
        <end position="11"/>
    </location>
</feature>
<gene>
    <name evidence="5" type="ORF">RDB_LOCUS52101</name>
</gene>
<dbReference type="Gene3D" id="3.40.630.10">
    <property type="entry name" value="Zn peptidases"/>
    <property type="match status" value="1"/>
</dbReference>
<dbReference type="InterPro" id="IPR002933">
    <property type="entry name" value="Peptidase_M20"/>
</dbReference>